<dbReference type="CDD" id="cd00082">
    <property type="entry name" value="HisKA"/>
    <property type="match status" value="1"/>
</dbReference>
<evidence type="ECO:0000256" key="2">
    <source>
        <dbReference type="ARBA" id="ARBA00012438"/>
    </source>
</evidence>
<proteinExistence type="predicted"/>
<dbReference type="Gene3D" id="3.30.565.10">
    <property type="entry name" value="Histidine kinase-like ATPase, C-terminal domain"/>
    <property type="match status" value="1"/>
</dbReference>
<sequence>MKDFFQSRLRVSQSSLTALILIAVMLGIFVFDTVTDYAIAAASFHICIILIAVRLLSRRTVIWFAWACVILTIVSFYLTRSGDFEVGLINTIISIIAIIITTYLGLLVVSAQAAAHKTREHLLRLARVTTLGQLTASIAHEINQPLAAIATSANACNRWLSFDPPNVEKAQAAVERIAGEAHRASEVLQRMRSLARGEETKKTIFDLNQSIAEIVSLSQREIDNLKIETELSLPQNLGLAYADKIQIQQVLGNLVLNALDAIAQHNPEHKLLEIIAAQENQRFLSVTIKDNGTGLSHDAQEQLFDAFYTTKAGGFGLGLTICRSIIEANGGQISVKSTLGLGTEMKFTLPAVKG</sequence>
<evidence type="ECO:0000256" key="7">
    <source>
        <dbReference type="ARBA" id="ARBA00022840"/>
    </source>
</evidence>
<dbReference type="EC" id="2.7.13.3" evidence="2"/>
<dbReference type="Proteomes" id="UP001424441">
    <property type="component" value="Unassembled WGS sequence"/>
</dbReference>
<dbReference type="GO" id="GO:0005524">
    <property type="term" value="F:ATP binding"/>
    <property type="evidence" value="ECO:0007669"/>
    <property type="project" value="UniProtKB-KW"/>
</dbReference>
<dbReference type="EMBL" id="BAAADE010000003">
    <property type="protein sequence ID" value="GAA0606089.1"/>
    <property type="molecule type" value="Genomic_DNA"/>
</dbReference>
<dbReference type="InterPro" id="IPR003594">
    <property type="entry name" value="HATPase_dom"/>
</dbReference>
<dbReference type="SUPFAM" id="SSF55874">
    <property type="entry name" value="ATPase domain of HSP90 chaperone/DNA topoisomerase II/histidine kinase"/>
    <property type="match status" value="1"/>
</dbReference>
<evidence type="ECO:0000313" key="12">
    <source>
        <dbReference type="Proteomes" id="UP001424441"/>
    </source>
</evidence>
<dbReference type="SMART" id="SM00388">
    <property type="entry name" value="HisKA"/>
    <property type="match status" value="1"/>
</dbReference>
<dbReference type="SUPFAM" id="SSF47384">
    <property type="entry name" value="Homodimeric domain of signal transducing histidine kinase"/>
    <property type="match status" value="1"/>
</dbReference>
<dbReference type="PANTHER" id="PTHR43065">
    <property type="entry name" value="SENSOR HISTIDINE KINASE"/>
    <property type="match status" value="1"/>
</dbReference>
<dbReference type="PRINTS" id="PR00344">
    <property type="entry name" value="BCTRLSENSOR"/>
</dbReference>
<organism evidence="11 12">
    <name type="scientific">Paenochrobactrum glaciei</name>
    <dbReference type="NCBI Taxonomy" id="486407"/>
    <lineage>
        <taxon>Bacteria</taxon>
        <taxon>Pseudomonadati</taxon>
        <taxon>Pseudomonadota</taxon>
        <taxon>Alphaproteobacteria</taxon>
        <taxon>Hyphomicrobiales</taxon>
        <taxon>Brucellaceae</taxon>
        <taxon>Paenochrobactrum</taxon>
    </lineage>
</organism>
<evidence type="ECO:0000256" key="9">
    <source>
        <dbReference type="SAM" id="Phobius"/>
    </source>
</evidence>
<dbReference type="Pfam" id="PF00512">
    <property type="entry name" value="HisKA"/>
    <property type="match status" value="1"/>
</dbReference>
<dbReference type="Pfam" id="PF02518">
    <property type="entry name" value="HATPase_c"/>
    <property type="match status" value="1"/>
</dbReference>
<feature type="transmembrane region" description="Helical" evidence="9">
    <location>
        <begin position="91"/>
        <end position="115"/>
    </location>
</feature>
<feature type="transmembrane region" description="Helical" evidence="9">
    <location>
        <begin position="37"/>
        <end position="56"/>
    </location>
</feature>
<dbReference type="RefSeq" id="WP_343805472.1">
    <property type="nucleotide sequence ID" value="NZ_BAAADE010000003.1"/>
</dbReference>
<keyword evidence="8" id="KW-0902">Two-component regulatory system</keyword>
<dbReference type="InterPro" id="IPR036097">
    <property type="entry name" value="HisK_dim/P_sf"/>
</dbReference>
<accession>A0ABN1G8H9</accession>
<dbReference type="PANTHER" id="PTHR43065:SF10">
    <property type="entry name" value="PEROXIDE STRESS-ACTIVATED HISTIDINE KINASE MAK3"/>
    <property type="match status" value="1"/>
</dbReference>
<evidence type="ECO:0000256" key="4">
    <source>
        <dbReference type="ARBA" id="ARBA00022679"/>
    </source>
</evidence>
<keyword evidence="7 11" id="KW-0067">ATP-binding</keyword>
<evidence type="ECO:0000256" key="6">
    <source>
        <dbReference type="ARBA" id="ARBA00022777"/>
    </source>
</evidence>
<protein>
    <recommendedName>
        <fullName evidence="2">histidine kinase</fullName>
        <ecNumber evidence="2">2.7.13.3</ecNumber>
    </recommendedName>
</protein>
<keyword evidence="12" id="KW-1185">Reference proteome</keyword>
<name>A0ABN1G8H9_9HYPH</name>
<dbReference type="InterPro" id="IPR005467">
    <property type="entry name" value="His_kinase_dom"/>
</dbReference>
<feature type="transmembrane region" description="Helical" evidence="9">
    <location>
        <begin position="61"/>
        <end position="79"/>
    </location>
</feature>
<dbReference type="SMART" id="SM00387">
    <property type="entry name" value="HATPase_c"/>
    <property type="match status" value="1"/>
</dbReference>
<evidence type="ECO:0000256" key="3">
    <source>
        <dbReference type="ARBA" id="ARBA00022553"/>
    </source>
</evidence>
<keyword evidence="9" id="KW-1133">Transmembrane helix</keyword>
<evidence type="ECO:0000313" key="11">
    <source>
        <dbReference type="EMBL" id="GAA0606089.1"/>
    </source>
</evidence>
<keyword evidence="9" id="KW-0812">Transmembrane</keyword>
<evidence type="ECO:0000256" key="8">
    <source>
        <dbReference type="ARBA" id="ARBA00023012"/>
    </source>
</evidence>
<keyword evidence="3" id="KW-0597">Phosphoprotein</keyword>
<dbReference type="PROSITE" id="PS50109">
    <property type="entry name" value="HIS_KIN"/>
    <property type="match status" value="1"/>
</dbReference>
<gene>
    <name evidence="11" type="ORF">GCM10008943_22120</name>
</gene>
<keyword evidence="9" id="KW-0472">Membrane</keyword>
<evidence type="ECO:0000259" key="10">
    <source>
        <dbReference type="PROSITE" id="PS50109"/>
    </source>
</evidence>
<evidence type="ECO:0000256" key="5">
    <source>
        <dbReference type="ARBA" id="ARBA00022741"/>
    </source>
</evidence>
<feature type="domain" description="Histidine kinase" evidence="10">
    <location>
        <begin position="137"/>
        <end position="353"/>
    </location>
</feature>
<keyword evidence="5" id="KW-0547">Nucleotide-binding</keyword>
<keyword evidence="6" id="KW-0418">Kinase</keyword>
<dbReference type="InterPro" id="IPR036890">
    <property type="entry name" value="HATPase_C_sf"/>
</dbReference>
<keyword evidence="4" id="KW-0808">Transferase</keyword>
<dbReference type="Gene3D" id="1.10.287.130">
    <property type="match status" value="1"/>
</dbReference>
<feature type="transmembrane region" description="Helical" evidence="9">
    <location>
        <begin position="12"/>
        <end position="31"/>
    </location>
</feature>
<reference evidence="11 12" key="1">
    <citation type="journal article" date="2019" name="Int. J. Syst. Evol. Microbiol.">
        <title>The Global Catalogue of Microorganisms (GCM) 10K type strain sequencing project: providing services to taxonomists for standard genome sequencing and annotation.</title>
        <authorList>
            <consortium name="The Broad Institute Genomics Platform"/>
            <consortium name="The Broad Institute Genome Sequencing Center for Infectious Disease"/>
            <person name="Wu L."/>
            <person name="Ma J."/>
        </authorList>
    </citation>
    <scope>NUCLEOTIDE SEQUENCE [LARGE SCALE GENOMIC DNA]</scope>
    <source>
        <strain evidence="11 12">JCM 15115</strain>
    </source>
</reference>
<evidence type="ECO:0000256" key="1">
    <source>
        <dbReference type="ARBA" id="ARBA00000085"/>
    </source>
</evidence>
<dbReference type="InterPro" id="IPR003661">
    <property type="entry name" value="HisK_dim/P_dom"/>
</dbReference>
<comment type="catalytic activity">
    <reaction evidence="1">
        <text>ATP + protein L-histidine = ADP + protein N-phospho-L-histidine.</text>
        <dbReference type="EC" id="2.7.13.3"/>
    </reaction>
</comment>
<comment type="caution">
    <text evidence="11">The sequence shown here is derived from an EMBL/GenBank/DDBJ whole genome shotgun (WGS) entry which is preliminary data.</text>
</comment>
<dbReference type="InterPro" id="IPR004358">
    <property type="entry name" value="Sig_transdc_His_kin-like_C"/>
</dbReference>